<dbReference type="EMBL" id="LQPR01000049">
    <property type="protein sequence ID" value="ORW69180.1"/>
    <property type="molecule type" value="Genomic_DNA"/>
</dbReference>
<feature type="transmembrane region" description="Helical" evidence="5">
    <location>
        <begin position="86"/>
        <end position="107"/>
    </location>
</feature>
<comment type="caution">
    <text evidence="7">The sequence shown here is derived from an EMBL/GenBank/DDBJ whole genome shotgun (WGS) entry which is preliminary data.</text>
</comment>
<proteinExistence type="predicted"/>
<dbReference type="PANTHER" id="PTHR42718">
    <property type="entry name" value="MAJOR FACILITATOR SUPERFAMILY MULTIDRUG TRANSPORTER MFSC"/>
    <property type="match status" value="1"/>
</dbReference>
<dbReference type="GO" id="GO:0005886">
    <property type="term" value="C:plasma membrane"/>
    <property type="evidence" value="ECO:0007669"/>
    <property type="project" value="UniProtKB-SubCell"/>
</dbReference>
<dbReference type="GO" id="GO:0022857">
    <property type="term" value="F:transmembrane transporter activity"/>
    <property type="evidence" value="ECO:0007669"/>
    <property type="project" value="InterPro"/>
</dbReference>
<keyword evidence="4 5" id="KW-0472">Membrane</keyword>
<gene>
    <name evidence="7" type="ORF">AWC23_20105</name>
</gene>
<dbReference type="PANTHER" id="PTHR42718:SF48">
    <property type="entry name" value="CONSERVED TWO-DOMAIN MEMBRANE PROTEIN-RELATED"/>
    <property type="match status" value="1"/>
</dbReference>
<dbReference type="InterPro" id="IPR036259">
    <property type="entry name" value="MFS_trans_sf"/>
</dbReference>
<feature type="transmembrane region" description="Helical" evidence="5">
    <location>
        <begin position="245"/>
        <end position="264"/>
    </location>
</feature>
<sequence>MANLDLWIVNVALVDMGRGFGNSLSAVSWVLNAYAIGLAALLVPAGRLGDRLGQRRVFLSGIAVFTLASLGCAVAPNLALLVAARVLQAVGAAAQLPTSLALLMASVEPHRRTNVARGWAAVGALAAVCGPVLGGLLVTFDWRWVFVVNLPVGLAAWLVGRRVLPVEPARRDERLPDLVGSALLIVAVAALTGALVQAPIWGWASAGTAALVALTVLGTGAFVWRSARHPQPLLELPLLRIRHFAIANVAFFCFGAAFAIMLLSNSLWCQNVWHYSVLRTGLAMAPSPAVVPFVTFGSTRLVHRIGPGPVAAIGSVLFAAALLWRIVLAKAAPHYLTDLLPSMLFSGIGVGLTLSTLMAAGATALPPARAATGSALVNSGRQVASALGVAILVTALGPTASVREFDLGWWLALAFIAATAVISLTLQHVRSEVSAAASVPAAAPAEPIAELA</sequence>
<evidence type="ECO:0000256" key="5">
    <source>
        <dbReference type="SAM" id="Phobius"/>
    </source>
</evidence>
<keyword evidence="8" id="KW-1185">Reference proteome</keyword>
<evidence type="ECO:0000256" key="4">
    <source>
        <dbReference type="ARBA" id="ARBA00023136"/>
    </source>
</evidence>
<evidence type="ECO:0000256" key="2">
    <source>
        <dbReference type="ARBA" id="ARBA00022692"/>
    </source>
</evidence>
<evidence type="ECO:0000256" key="1">
    <source>
        <dbReference type="ARBA" id="ARBA00004651"/>
    </source>
</evidence>
<dbReference type="PROSITE" id="PS50850">
    <property type="entry name" value="MFS"/>
    <property type="match status" value="1"/>
</dbReference>
<dbReference type="InterPro" id="IPR020846">
    <property type="entry name" value="MFS_dom"/>
</dbReference>
<feature type="transmembrane region" description="Helical" evidence="5">
    <location>
        <begin position="276"/>
        <end position="296"/>
    </location>
</feature>
<reference evidence="7 8" key="1">
    <citation type="submission" date="2016-01" db="EMBL/GenBank/DDBJ databases">
        <title>The new phylogeny of the genus Mycobacterium.</title>
        <authorList>
            <person name="Tarcisio F."/>
            <person name="Conor M."/>
            <person name="Antonella G."/>
            <person name="Elisabetta G."/>
            <person name="Giulia F.S."/>
            <person name="Sara T."/>
            <person name="Anna F."/>
            <person name="Clotilde B."/>
            <person name="Roberto B."/>
            <person name="Veronica D.S."/>
            <person name="Fabio R."/>
            <person name="Monica P."/>
            <person name="Olivier J."/>
            <person name="Enrico T."/>
            <person name="Nicola S."/>
        </authorList>
    </citation>
    <scope>NUCLEOTIDE SEQUENCE [LARGE SCALE GENOMIC DNA]</scope>
    <source>
        <strain evidence="7 8">DSM 44616</strain>
    </source>
</reference>
<dbReference type="Proteomes" id="UP000193387">
    <property type="component" value="Unassembled WGS sequence"/>
</dbReference>
<evidence type="ECO:0000259" key="6">
    <source>
        <dbReference type="PROSITE" id="PS50850"/>
    </source>
</evidence>
<feature type="transmembrane region" description="Helical" evidence="5">
    <location>
        <begin position="339"/>
        <end position="362"/>
    </location>
</feature>
<feature type="transmembrane region" description="Helical" evidence="5">
    <location>
        <begin position="407"/>
        <end position="426"/>
    </location>
</feature>
<evidence type="ECO:0000313" key="7">
    <source>
        <dbReference type="EMBL" id="ORW69180.1"/>
    </source>
</evidence>
<accession>A0AAJ3TVS6</accession>
<keyword evidence="2 5" id="KW-0812">Transmembrane</keyword>
<evidence type="ECO:0000256" key="3">
    <source>
        <dbReference type="ARBA" id="ARBA00022989"/>
    </source>
</evidence>
<feature type="transmembrane region" description="Helical" evidence="5">
    <location>
        <begin position="200"/>
        <end position="224"/>
    </location>
</feature>
<feature type="domain" description="Major facilitator superfamily (MFS) profile" evidence="6">
    <location>
        <begin position="1"/>
        <end position="435"/>
    </location>
</feature>
<feature type="transmembrane region" description="Helical" evidence="5">
    <location>
        <begin position="26"/>
        <end position="45"/>
    </location>
</feature>
<comment type="subcellular location">
    <subcellularLocation>
        <location evidence="1">Cell membrane</location>
        <topology evidence="1">Multi-pass membrane protein</topology>
    </subcellularLocation>
</comment>
<dbReference type="CDD" id="cd17321">
    <property type="entry name" value="MFS_MMR_MDR_like"/>
    <property type="match status" value="1"/>
</dbReference>
<name>A0AAJ3TVS6_9MYCO</name>
<dbReference type="SUPFAM" id="SSF103473">
    <property type="entry name" value="MFS general substrate transporter"/>
    <property type="match status" value="1"/>
</dbReference>
<dbReference type="AlphaFoldDB" id="A0AAJ3TVS6"/>
<feature type="transmembrane region" description="Helical" evidence="5">
    <location>
        <begin position="57"/>
        <end position="80"/>
    </location>
</feature>
<evidence type="ECO:0000313" key="8">
    <source>
        <dbReference type="Proteomes" id="UP000193387"/>
    </source>
</evidence>
<feature type="transmembrane region" description="Helical" evidence="5">
    <location>
        <begin position="175"/>
        <end position="194"/>
    </location>
</feature>
<keyword evidence="3 5" id="KW-1133">Transmembrane helix</keyword>
<dbReference type="InterPro" id="IPR011701">
    <property type="entry name" value="MFS"/>
</dbReference>
<feature type="transmembrane region" description="Helical" evidence="5">
    <location>
        <begin position="144"/>
        <end position="163"/>
    </location>
</feature>
<feature type="transmembrane region" description="Helical" evidence="5">
    <location>
        <begin position="308"/>
        <end position="327"/>
    </location>
</feature>
<dbReference type="Pfam" id="PF07690">
    <property type="entry name" value="MFS_1"/>
    <property type="match status" value="1"/>
</dbReference>
<feature type="transmembrane region" description="Helical" evidence="5">
    <location>
        <begin position="119"/>
        <end position="138"/>
    </location>
</feature>
<protein>
    <submittedName>
        <fullName evidence="7">MFS transporter</fullName>
    </submittedName>
</protein>
<dbReference type="Gene3D" id="1.20.1720.10">
    <property type="entry name" value="Multidrug resistance protein D"/>
    <property type="match status" value="1"/>
</dbReference>
<feature type="transmembrane region" description="Helical" evidence="5">
    <location>
        <begin position="383"/>
        <end position="401"/>
    </location>
</feature>
<dbReference type="Gene3D" id="1.20.1250.20">
    <property type="entry name" value="MFS general substrate transporter like domains"/>
    <property type="match status" value="1"/>
</dbReference>
<organism evidence="7 8">
    <name type="scientific">Mycobacterium saskatchewanense</name>
    <dbReference type="NCBI Taxonomy" id="220927"/>
    <lineage>
        <taxon>Bacteria</taxon>
        <taxon>Bacillati</taxon>
        <taxon>Actinomycetota</taxon>
        <taxon>Actinomycetes</taxon>
        <taxon>Mycobacteriales</taxon>
        <taxon>Mycobacteriaceae</taxon>
        <taxon>Mycobacterium</taxon>
        <taxon>Mycobacterium simiae complex</taxon>
    </lineage>
</organism>